<proteinExistence type="inferred from homology"/>
<dbReference type="Gene3D" id="3.40.50.150">
    <property type="entry name" value="Vaccinia Virus protein VP39"/>
    <property type="match status" value="1"/>
</dbReference>
<keyword evidence="11" id="KW-1185">Reference proteome</keyword>
<dbReference type="InterPro" id="IPR003356">
    <property type="entry name" value="DNA_methylase_A-5"/>
</dbReference>
<dbReference type="InterPro" id="IPR052916">
    <property type="entry name" value="Type-I_RE_MTase_Subunit"/>
</dbReference>
<dbReference type="GO" id="GO:0003677">
    <property type="term" value="F:DNA binding"/>
    <property type="evidence" value="ECO:0007669"/>
    <property type="project" value="InterPro"/>
</dbReference>
<dbReference type="InterPro" id="IPR002052">
    <property type="entry name" value="DNA_methylase_N6_adenine_CS"/>
</dbReference>
<evidence type="ECO:0000256" key="4">
    <source>
        <dbReference type="ARBA" id="ARBA00022679"/>
    </source>
</evidence>
<name>A0A840UUI0_9FIRM</name>
<feature type="domain" description="DNA methylase adenine-specific" evidence="8">
    <location>
        <begin position="149"/>
        <end position="463"/>
    </location>
</feature>
<keyword evidence="3 10" id="KW-0489">Methyltransferase</keyword>
<feature type="domain" description="N6 adenine-specific DNA methyltransferase N-terminal" evidence="9">
    <location>
        <begin position="11"/>
        <end position="137"/>
    </location>
</feature>
<keyword evidence="5" id="KW-0949">S-adenosyl-L-methionine</keyword>
<dbReference type="GO" id="GO:0008170">
    <property type="term" value="F:N-methyltransferase activity"/>
    <property type="evidence" value="ECO:0007669"/>
    <property type="project" value="InterPro"/>
</dbReference>
<keyword evidence="6" id="KW-0680">Restriction system</keyword>
<dbReference type="GO" id="GO:0009307">
    <property type="term" value="P:DNA restriction-modification system"/>
    <property type="evidence" value="ECO:0007669"/>
    <property type="project" value="UniProtKB-KW"/>
</dbReference>
<evidence type="ECO:0000256" key="7">
    <source>
        <dbReference type="ARBA" id="ARBA00047942"/>
    </source>
</evidence>
<evidence type="ECO:0000256" key="2">
    <source>
        <dbReference type="ARBA" id="ARBA00011900"/>
    </source>
</evidence>
<dbReference type="InterPro" id="IPR029063">
    <property type="entry name" value="SAM-dependent_MTases_sf"/>
</dbReference>
<dbReference type="AlphaFoldDB" id="A0A840UUI0"/>
<evidence type="ECO:0000259" key="9">
    <source>
        <dbReference type="Pfam" id="PF12161"/>
    </source>
</evidence>
<dbReference type="RefSeq" id="WP_183860767.1">
    <property type="nucleotide sequence ID" value="NZ_JACHFH010000013.1"/>
</dbReference>
<sequence length="504" mass="56946">MATSTTNVGFEEQLWQAADKLRSNMDAAEYKHVVLGLIFLKYVSDAFKEKYDQLKAEGYGDEEDRDEYLADNIFWVPRDARWENIKAHATNTDIGETIDNAMEAIEKENDSLKNILTKNYSRRELDKTRLGELVTLFTNIDVGTSAAQERDVLGRVYEYFLSKFASAEGKLGGEFYTPSCIVRTLVDMIEPFKGQIFDPACGSGGMFCQSARFVKEHQGNIRDISIFGQESNPTTWKLAKMNLAIRGLEANLGKHNADSFHDDQHKTLKANYILANPPFNISDWGGERLQEDVRWSYGIPPVGNANYAWLQHMLHHLNPVGGVAGTVLANGSLSSNTSNEGEIRKNMIIGDVVECIVSMPGQLFYSTGIPVSLWIMRKGKTSAAKGKILFIDARNLGFMVDRKVRELSEDDIKKIASTYQNWRHGKDYEDIQGFCKYATLEDVAEQDYILTPGRYVGIAEQEDDDEPFEEKMTRLTSELYDLFDESHKLEDEICKKLAAIGYSK</sequence>
<organism evidence="10 11">
    <name type="scientific">Pectinatus brassicae</name>
    <dbReference type="NCBI Taxonomy" id="862415"/>
    <lineage>
        <taxon>Bacteria</taxon>
        <taxon>Bacillati</taxon>
        <taxon>Bacillota</taxon>
        <taxon>Negativicutes</taxon>
        <taxon>Selenomonadales</taxon>
        <taxon>Selenomonadaceae</taxon>
        <taxon>Pectinatus</taxon>
    </lineage>
</organism>
<dbReference type="Gene3D" id="1.20.1260.30">
    <property type="match status" value="1"/>
</dbReference>
<dbReference type="SUPFAM" id="SSF53335">
    <property type="entry name" value="S-adenosyl-L-methionine-dependent methyltransferases"/>
    <property type="match status" value="1"/>
</dbReference>
<comment type="similarity">
    <text evidence="1">Belongs to the N(4)/N(6)-methyltransferase family.</text>
</comment>
<dbReference type="PROSITE" id="PS00092">
    <property type="entry name" value="N6_MTASE"/>
    <property type="match status" value="1"/>
</dbReference>
<dbReference type="InterPro" id="IPR022749">
    <property type="entry name" value="D12N6_MeTrfase_N"/>
</dbReference>
<evidence type="ECO:0000256" key="6">
    <source>
        <dbReference type="ARBA" id="ARBA00022747"/>
    </source>
</evidence>
<dbReference type="InterPro" id="IPR038333">
    <property type="entry name" value="T1MK-like_N_sf"/>
</dbReference>
<dbReference type="EC" id="2.1.1.72" evidence="2"/>
<evidence type="ECO:0000259" key="8">
    <source>
        <dbReference type="Pfam" id="PF02384"/>
    </source>
</evidence>
<accession>A0A840UUI0</accession>
<dbReference type="GO" id="GO:0009007">
    <property type="term" value="F:site-specific DNA-methyltransferase (adenine-specific) activity"/>
    <property type="evidence" value="ECO:0007669"/>
    <property type="project" value="UniProtKB-EC"/>
</dbReference>
<protein>
    <recommendedName>
        <fullName evidence="2">site-specific DNA-methyltransferase (adenine-specific)</fullName>
        <ecNumber evidence="2">2.1.1.72</ecNumber>
    </recommendedName>
</protein>
<dbReference type="PANTHER" id="PTHR42998">
    <property type="entry name" value="TYPE I RESTRICTION ENZYME HINDVIIP M PROTEIN-RELATED"/>
    <property type="match status" value="1"/>
</dbReference>
<dbReference type="Pfam" id="PF02384">
    <property type="entry name" value="N6_Mtase"/>
    <property type="match status" value="1"/>
</dbReference>
<evidence type="ECO:0000313" key="10">
    <source>
        <dbReference type="EMBL" id="MBB5336115.1"/>
    </source>
</evidence>
<comment type="caution">
    <text evidence="10">The sequence shown here is derived from an EMBL/GenBank/DDBJ whole genome shotgun (WGS) entry which is preliminary data.</text>
</comment>
<evidence type="ECO:0000256" key="5">
    <source>
        <dbReference type="ARBA" id="ARBA00022691"/>
    </source>
</evidence>
<evidence type="ECO:0000313" key="11">
    <source>
        <dbReference type="Proteomes" id="UP000559117"/>
    </source>
</evidence>
<dbReference type="PRINTS" id="PR00507">
    <property type="entry name" value="N12N6MTFRASE"/>
</dbReference>
<dbReference type="EMBL" id="JACHFH010000013">
    <property type="protein sequence ID" value="MBB5336115.1"/>
    <property type="molecule type" value="Genomic_DNA"/>
</dbReference>
<keyword evidence="4 10" id="KW-0808">Transferase</keyword>
<dbReference type="PANTHER" id="PTHR42998:SF1">
    <property type="entry name" value="TYPE I RESTRICTION ENZYME HINDI METHYLASE SUBUNIT"/>
    <property type="match status" value="1"/>
</dbReference>
<dbReference type="GO" id="GO:0032259">
    <property type="term" value="P:methylation"/>
    <property type="evidence" value="ECO:0007669"/>
    <property type="project" value="UniProtKB-KW"/>
</dbReference>
<dbReference type="Proteomes" id="UP000559117">
    <property type="component" value="Unassembled WGS sequence"/>
</dbReference>
<evidence type="ECO:0000256" key="3">
    <source>
        <dbReference type="ARBA" id="ARBA00022603"/>
    </source>
</evidence>
<comment type="catalytic activity">
    <reaction evidence="7">
        <text>a 2'-deoxyadenosine in DNA + S-adenosyl-L-methionine = an N(6)-methyl-2'-deoxyadenosine in DNA + S-adenosyl-L-homocysteine + H(+)</text>
        <dbReference type="Rhea" id="RHEA:15197"/>
        <dbReference type="Rhea" id="RHEA-COMP:12418"/>
        <dbReference type="Rhea" id="RHEA-COMP:12419"/>
        <dbReference type="ChEBI" id="CHEBI:15378"/>
        <dbReference type="ChEBI" id="CHEBI:57856"/>
        <dbReference type="ChEBI" id="CHEBI:59789"/>
        <dbReference type="ChEBI" id="CHEBI:90615"/>
        <dbReference type="ChEBI" id="CHEBI:90616"/>
        <dbReference type="EC" id="2.1.1.72"/>
    </reaction>
</comment>
<reference evidence="10 11" key="1">
    <citation type="submission" date="2020-08" db="EMBL/GenBank/DDBJ databases">
        <title>Genomic Encyclopedia of Type Strains, Phase IV (KMG-IV): sequencing the most valuable type-strain genomes for metagenomic binning, comparative biology and taxonomic classification.</title>
        <authorList>
            <person name="Goeker M."/>
        </authorList>
    </citation>
    <scope>NUCLEOTIDE SEQUENCE [LARGE SCALE GENOMIC DNA]</scope>
    <source>
        <strain evidence="10 11">DSM 24661</strain>
    </source>
</reference>
<gene>
    <name evidence="10" type="ORF">HNR32_001259</name>
</gene>
<evidence type="ECO:0000256" key="1">
    <source>
        <dbReference type="ARBA" id="ARBA00006594"/>
    </source>
</evidence>
<dbReference type="Pfam" id="PF12161">
    <property type="entry name" value="HsdM_N"/>
    <property type="match status" value="1"/>
</dbReference>